<organism evidence="8 9">
    <name type="scientific">Tritonibacter litoralis</name>
    <dbReference type="NCBI Taxonomy" id="2662264"/>
    <lineage>
        <taxon>Bacteria</taxon>
        <taxon>Pseudomonadati</taxon>
        <taxon>Pseudomonadota</taxon>
        <taxon>Alphaproteobacteria</taxon>
        <taxon>Rhodobacterales</taxon>
        <taxon>Paracoccaceae</taxon>
        <taxon>Tritonibacter</taxon>
    </lineage>
</organism>
<evidence type="ECO:0000313" key="8">
    <source>
        <dbReference type="EMBL" id="MQQ06839.1"/>
    </source>
</evidence>
<dbReference type="Pfam" id="PF00015">
    <property type="entry name" value="MCPsignal"/>
    <property type="match status" value="1"/>
</dbReference>
<dbReference type="AlphaFoldDB" id="A0A843YCQ5"/>
<dbReference type="SUPFAM" id="SSF58104">
    <property type="entry name" value="Methyl-accepting chemotaxis protein (MCP) signaling domain"/>
    <property type="match status" value="1"/>
</dbReference>
<evidence type="ECO:0000256" key="2">
    <source>
        <dbReference type="ARBA" id="ARBA00022500"/>
    </source>
</evidence>
<dbReference type="GO" id="GO:0007165">
    <property type="term" value="P:signal transduction"/>
    <property type="evidence" value="ECO:0007669"/>
    <property type="project" value="UniProtKB-KW"/>
</dbReference>
<dbReference type="InterPro" id="IPR004089">
    <property type="entry name" value="MCPsignal_dom"/>
</dbReference>
<gene>
    <name evidence="8" type="ORF">GFB49_00065</name>
</gene>
<feature type="transmembrane region" description="Helical" evidence="5">
    <location>
        <begin position="297"/>
        <end position="320"/>
    </location>
</feature>
<dbReference type="PROSITE" id="PS50111">
    <property type="entry name" value="CHEMOTAXIS_TRANSDUC_2"/>
    <property type="match status" value="1"/>
</dbReference>
<reference evidence="8 9" key="1">
    <citation type="submission" date="2019-10" db="EMBL/GenBank/DDBJ databases">
        <title>Epibacterium sp. nov., isolated from seawater.</title>
        <authorList>
            <person name="Zhang X."/>
            <person name="Li N."/>
        </authorList>
    </citation>
    <scope>NUCLEOTIDE SEQUENCE [LARGE SCALE GENOMIC DNA]</scope>
    <source>
        <strain evidence="8 9">SM1979</strain>
    </source>
</reference>
<comment type="subcellular location">
    <subcellularLocation>
        <location evidence="1">Membrane</location>
    </subcellularLocation>
</comment>
<feature type="domain" description="HAMP" evidence="7">
    <location>
        <begin position="394"/>
        <end position="440"/>
    </location>
</feature>
<keyword evidence="9" id="KW-1185">Reference proteome</keyword>
<keyword evidence="5" id="KW-0472">Membrane</keyword>
<sequence>MRLRITMILVIAPLLALAGYFAFVDVGIQRDRLTHAHEIAFKTVEETIVHDLVHEIQKERGYSAGFLASSGKNFSTELKEQRGFTDDAIAIMTRDVSLIFTEQPALASAIETNFAQLKQMREDVDQKGLKVPQMAKFYTQTIDMLLEVARPNLTGEASAHLQRLMQASILIAAAKERAGLERAMGATGLGGGFSAAVYERFLSLGGGQKALLAEAQGSLGDAAWIEMLHTAPEFQAIDQARKTIIAGYESGDYGTLKAPDWFAISSAWIDLLRAQELEVNDAVNALSAEIDGTAADAYTWTLGLTVVVSAIAFMIALIIFELMIRRIKSLTAVVDGFTRGDFSIFVRGIEGKDELSLMARAIYRFKQDTLEMMRNAKKLEEDQIAAKKGQDFVVDELRNGLGKLSQGDLSANFDAAFPEDYEDVRKDFNQTIDRLRDALTEVVDASALIHKGAVEITNASDDLSLRTSSQAATLEQTTVALEEITTSVKSAAEGAQSVKQTTEDARLEAASSGEIVQQAMSAMAEIEQSSTQIAQIISVIDDIAFQTNLLALNAGVEAARAGEAGRGFAVVASEVRALAQRSSDAAMEIKTLIGNSSHHVDQGVRLVNQAGVALQSIVQRVTNVSGLVKDISEGVQEQSEGLEEINIGVVQLDGVTQQNVVMVESATAASHLLKTNAQRLKATVGMFTLSTVTSATKGDLSDDWARGSLRQAG</sequence>
<proteinExistence type="inferred from homology"/>
<keyword evidence="2" id="KW-0145">Chemotaxis</keyword>
<evidence type="ECO:0000256" key="5">
    <source>
        <dbReference type="SAM" id="Phobius"/>
    </source>
</evidence>
<accession>A0A843YCQ5</accession>
<dbReference type="InterPro" id="IPR051310">
    <property type="entry name" value="MCP_chemotaxis"/>
</dbReference>
<dbReference type="GO" id="GO:0006935">
    <property type="term" value="P:chemotaxis"/>
    <property type="evidence" value="ECO:0007669"/>
    <property type="project" value="UniProtKB-KW"/>
</dbReference>
<keyword evidence="5" id="KW-0812">Transmembrane</keyword>
<evidence type="ECO:0000259" key="7">
    <source>
        <dbReference type="PROSITE" id="PS50885"/>
    </source>
</evidence>
<keyword evidence="4" id="KW-0807">Transducer</keyword>
<dbReference type="Gene3D" id="1.10.287.950">
    <property type="entry name" value="Methyl-accepting chemotaxis protein"/>
    <property type="match status" value="1"/>
</dbReference>
<dbReference type="Proteomes" id="UP000444174">
    <property type="component" value="Unassembled WGS sequence"/>
</dbReference>
<dbReference type="EMBL" id="WIBF01000001">
    <property type="protein sequence ID" value="MQQ06839.1"/>
    <property type="molecule type" value="Genomic_DNA"/>
</dbReference>
<dbReference type="PANTHER" id="PTHR43531">
    <property type="entry name" value="PROTEIN ICFG"/>
    <property type="match status" value="1"/>
</dbReference>
<evidence type="ECO:0000313" key="9">
    <source>
        <dbReference type="Proteomes" id="UP000444174"/>
    </source>
</evidence>
<dbReference type="GO" id="GO:0016020">
    <property type="term" value="C:membrane"/>
    <property type="evidence" value="ECO:0007669"/>
    <property type="project" value="UniProtKB-SubCell"/>
</dbReference>
<dbReference type="Gene3D" id="6.10.340.10">
    <property type="match status" value="1"/>
</dbReference>
<evidence type="ECO:0000256" key="4">
    <source>
        <dbReference type="PROSITE-ProRule" id="PRU00284"/>
    </source>
</evidence>
<dbReference type="RefSeq" id="WP_153213773.1">
    <property type="nucleotide sequence ID" value="NZ_WIBF01000001.1"/>
</dbReference>
<keyword evidence="5" id="KW-1133">Transmembrane helix</keyword>
<feature type="domain" description="Methyl-accepting transducer" evidence="6">
    <location>
        <begin position="445"/>
        <end position="674"/>
    </location>
</feature>
<evidence type="ECO:0000259" key="6">
    <source>
        <dbReference type="PROSITE" id="PS50111"/>
    </source>
</evidence>
<feature type="domain" description="HAMP" evidence="7">
    <location>
        <begin position="321"/>
        <end position="374"/>
    </location>
</feature>
<evidence type="ECO:0000256" key="3">
    <source>
        <dbReference type="ARBA" id="ARBA00029447"/>
    </source>
</evidence>
<evidence type="ECO:0000256" key="1">
    <source>
        <dbReference type="ARBA" id="ARBA00004370"/>
    </source>
</evidence>
<comment type="caution">
    <text evidence="8">The sequence shown here is derived from an EMBL/GenBank/DDBJ whole genome shotgun (WGS) entry which is preliminary data.</text>
</comment>
<dbReference type="SMART" id="SM00283">
    <property type="entry name" value="MA"/>
    <property type="match status" value="1"/>
</dbReference>
<dbReference type="FunFam" id="1.10.287.950:FF:000001">
    <property type="entry name" value="Methyl-accepting chemotaxis sensory transducer"/>
    <property type="match status" value="1"/>
</dbReference>
<dbReference type="PANTHER" id="PTHR43531:SF11">
    <property type="entry name" value="METHYL-ACCEPTING CHEMOTAXIS PROTEIN 3"/>
    <property type="match status" value="1"/>
</dbReference>
<dbReference type="InterPro" id="IPR013587">
    <property type="entry name" value="Nitrate/nitrite_sensing"/>
</dbReference>
<name>A0A843YCQ5_9RHOB</name>
<dbReference type="InterPro" id="IPR003660">
    <property type="entry name" value="HAMP_dom"/>
</dbReference>
<comment type="similarity">
    <text evidence="3">Belongs to the methyl-accepting chemotaxis (MCP) protein family.</text>
</comment>
<dbReference type="PROSITE" id="PS50885">
    <property type="entry name" value="HAMP"/>
    <property type="match status" value="2"/>
</dbReference>
<protein>
    <submittedName>
        <fullName evidence="8">Methyl-accepting chemotaxis protein</fullName>
    </submittedName>
</protein>
<dbReference type="CDD" id="cd11386">
    <property type="entry name" value="MCP_signal"/>
    <property type="match status" value="1"/>
</dbReference>
<dbReference type="Pfam" id="PF08376">
    <property type="entry name" value="NIT"/>
    <property type="match status" value="1"/>
</dbReference>